<dbReference type="GO" id="GO:0005794">
    <property type="term" value="C:Golgi apparatus"/>
    <property type="evidence" value="ECO:0007669"/>
    <property type="project" value="UniProtKB-SubCell"/>
</dbReference>
<dbReference type="GO" id="GO:0005198">
    <property type="term" value="F:structural molecule activity"/>
    <property type="evidence" value="ECO:0007669"/>
    <property type="project" value="TreeGrafter"/>
</dbReference>
<comment type="subcellular location">
    <subcellularLocation>
        <location evidence="1">Endoplasmic reticulum</location>
    </subcellularLocation>
    <subcellularLocation>
        <location evidence="2">Golgi apparatus</location>
    </subcellularLocation>
</comment>
<dbReference type="Gene3D" id="1.25.40.1030">
    <property type="match status" value="1"/>
</dbReference>
<feature type="compositionally biased region" description="Low complexity" evidence="13">
    <location>
        <begin position="987"/>
        <end position="1000"/>
    </location>
</feature>
<keyword evidence="7" id="KW-0256">Endoplasmic reticulum</keyword>
<dbReference type="InterPro" id="IPR036322">
    <property type="entry name" value="WD40_repeat_dom_sf"/>
</dbReference>
<reference evidence="15" key="1">
    <citation type="submission" date="2020-10" db="EMBL/GenBank/DDBJ databases">
        <authorList>
            <person name="Han B."/>
            <person name="Lu T."/>
            <person name="Zhao Q."/>
            <person name="Huang X."/>
            <person name="Zhao Y."/>
        </authorList>
    </citation>
    <scope>NUCLEOTIDE SEQUENCE</scope>
</reference>
<feature type="repeat" description="WD" evidence="12">
    <location>
        <begin position="120"/>
        <end position="156"/>
    </location>
</feature>
<dbReference type="GO" id="GO:0007029">
    <property type="term" value="P:endoplasmic reticulum organization"/>
    <property type="evidence" value="ECO:0007669"/>
    <property type="project" value="TreeGrafter"/>
</dbReference>
<dbReference type="Pfam" id="PF00400">
    <property type="entry name" value="WD40"/>
    <property type="match status" value="2"/>
</dbReference>
<dbReference type="SMART" id="SM00320">
    <property type="entry name" value="WD40"/>
    <property type="match status" value="6"/>
</dbReference>
<dbReference type="InterPro" id="IPR001680">
    <property type="entry name" value="WD40_rpt"/>
</dbReference>
<evidence type="ECO:0000256" key="6">
    <source>
        <dbReference type="ARBA" id="ARBA00022737"/>
    </source>
</evidence>
<dbReference type="InterPro" id="IPR015943">
    <property type="entry name" value="WD40/YVTN_repeat-like_dom_sf"/>
</dbReference>
<feature type="repeat" description="WD" evidence="12">
    <location>
        <begin position="177"/>
        <end position="212"/>
    </location>
</feature>
<keyword evidence="6" id="KW-0677">Repeat</keyword>
<dbReference type="GO" id="GO:0070971">
    <property type="term" value="C:endoplasmic reticulum exit site"/>
    <property type="evidence" value="ECO:0007669"/>
    <property type="project" value="TreeGrafter"/>
</dbReference>
<dbReference type="OrthoDB" id="542917at2759"/>
<dbReference type="FunFam" id="1.20.940.10:FF:000003">
    <property type="entry name" value="Protein transport protein SEC31 homolog B"/>
    <property type="match status" value="1"/>
</dbReference>
<feature type="region of interest" description="Disordered" evidence="13">
    <location>
        <begin position="965"/>
        <end position="1010"/>
    </location>
</feature>
<dbReference type="GO" id="GO:0090110">
    <property type="term" value="P:COPII-coated vesicle cargo loading"/>
    <property type="evidence" value="ECO:0007669"/>
    <property type="project" value="TreeGrafter"/>
</dbReference>
<evidence type="ECO:0000256" key="3">
    <source>
        <dbReference type="ARBA" id="ARBA00009358"/>
    </source>
</evidence>
<evidence type="ECO:0000256" key="2">
    <source>
        <dbReference type="ARBA" id="ARBA00004555"/>
    </source>
</evidence>
<dbReference type="SUPFAM" id="SSF50978">
    <property type="entry name" value="WD40 repeat-like"/>
    <property type="match status" value="1"/>
</dbReference>
<comment type="similarity">
    <text evidence="3">Belongs to the WD repeat SEC31 family.</text>
</comment>
<feature type="compositionally biased region" description="Polar residues" evidence="13">
    <location>
        <begin position="965"/>
        <end position="980"/>
    </location>
</feature>
<dbReference type="Pfam" id="PF12931">
    <property type="entry name" value="TPR_Sec16"/>
    <property type="match status" value="1"/>
</dbReference>
<keyword evidence="8" id="KW-0931">ER-Golgi transport</keyword>
<organism evidence="15 16">
    <name type="scientific">Miscanthus lutarioriparius</name>
    <dbReference type="NCBI Taxonomy" id="422564"/>
    <lineage>
        <taxon>Eukaryota</taxon>
        <taxon>Viridiplantae</taxon>
        <taxon>Streptophyta</taxon>
        <taxon>Embryophyta</taxon>
        <taxon>Tracheophyta</taxon>
        <taxon>Spermatophyta</taxon>
        <taxon>Magnoliopsida</taxon>
        <taxon>Liliopsida</taxon>
        <taxon>Poales</taxon>
        <taxon>Poaceae</taxon>
        <taxon>PACMAD clade</taxon>
        <taxon>Panicoideae</taxon>
        <taxon>Andropogonodae</taxon>
        <taxon>Andropogoneae</taxon>
        <taxon>Saccharinae</taxon>
        <taxon>Miscanthus</taxon>
    </lineage>
</organism>
<evidence type="ECO:0000256" key="1">
    <source>
        <dbReference type="ARBA" id="ARBA00004240"/>
    </source>
</evidence>
<evidence type="ECO:0000256" key="7">
    <source>
        <dbReference type="ARBA" id="ARBA00022824"/>
    </source>
</evidence>
<dbReference type="Proteomes" id="UP000604825">
    <property type="component" value="Unassembled WGS sequence"/>
</dbReference>
<accession>A0A811N504</accession>
<feature type="region of interest" description="Disordered" evidence="13">
    <location>
        <begin position="773"/>
        <end position="804"/>
    </location>
</feature>
<dbReference type="GO" id="GO:0030127">
    <property type="term" value="C:COPII vesicle coat"/>
    <property type="evidence" value="ECO:0007669"/>
    <property type="project" value="TreeGrafter"/>
</dbReference>
<keyword evidence="10" id="KW-0333">Golgi apparatus</keyword>
<sequence length="1227" mass="133918">MACIKSAQRAALTALAPDAPYIAAGTMTGAVDLSFSNSANIEIFRLDFQSDSPDLPLLASAPSPDRFNRLSWSRPGAVEGDSFALGLLAGGLSDGSVAVWNPLSMISSEGKAEDAMVARLEKHTGPVCGLEFSELTPNRLASGAEQGELCIWDLKNPVEPIVYPPLKSVGSHAQAEISCLSWNPKFQHIVASTSSNGMTVVWDLRNQKPLTSFSDSNRRKCSVLQWNPDMSTQLIVASDDDNSPSLRVWDVRKTISPVREFVGHSKGVIAMSWCPYDSSFLLTCSKDNRTICWDTVSGEIISELPASANWNFDLHWYRKIPGVIAASSFDGKIGIYNLEFSGLYAAGDVIGAPARPRAPAPKWLKCPTGASFGFGGKLVSFHPVAPTQGAQASTSEVHVHNLVIEQSLVSRSTEFEAAIQNGDKSSLRALCEKKSQESLSDEERETWGFLRVMFEDGDFARTKLLTHLGFEPPQAPPASSTDELSQTLADTLNLDHATVTDNTDAQFLIDNGDDFFNNPQPSEVSLAEEPDFTDGQQIEQEMSGDVPSDSSIDKSIQHALVVGDYKGAVNQCLAANRMADALVIAHAGGSALWESTRNHYLKNSISPYLKVVSAMVGNDLMSFVSTWPLSSWKETLALLCTFARKEEWHILCDTLASRLLNVGDTLAATLCYICSGNIDKAVEIWSRTLKSEDGGKTYVDLLQDLMEKTITLALATGHKRFSASLSKLVENYAELLASQGLLKTAMEYLKLLGSDEHSQELAILRDRIACSTEENDNASSSVSESTGTPSPYVTNLPYTTPDHSQNVYQVPQPYNVPSNTYSEAYPQQPTGAYGYNNAYQPQQPTNMFVPPSTPANSQQQPGPSPVLVPQQIVKTFTPANPAGLKNPGQYQQPNTLGSQLYTVGCCKSTVFFWTICFLSKRTSNNISSACIACSISACCSISIFFWSERPIPGTVPNQMFPHSAATNSTSRFMPSNNQSFAPRPGLSPAQPSSPTQVQAQPAPPAPPLTVQTADTTKVSAELRPVIGTLTRLFDETSKALGGSQATQAKKREIEDNSRKIGALFSKLNSGDISPNVSSKLIQLCSAIDASDFATAMHLQVLLTTSDWDECNFWLAALKRMIKTRQNFRILLLFRECSFSSACSSSLQQQLQPGSQVVSMGDKHYKPNQHQAIDFRIDWYLEPARTTAYPSHSTKLELLELDIQQRAQQVKRNNCWKVDTSYWLSSAT</sequence>
<dbReference type="PANTHER" id="PTHR13923">
    <property type="entry name" value="SEC31-RELATED PROTEIN"/>
    <property type="match status" value="1"/>
</dbReference>
<dbReference type="Gene3D" id="1.20.940.10">
    <property type="entry name" value="Functional domain of the splicing factor Prp18"/>
    <property type="match status" value="1"/>
</dbReference>
<proteinExistence type="inferred from homology"/>
<dbReference type="FunFam" id="2.130.10.10:FF:000295">
    <property type="entry name" value="Protein transport protein SEC31 homolog B"/>
    <property type="match status" value="1"/>
</dbReference>
<dbReference type="InterPro" id="IPR024298">
    <property type="entry name" value="Sec16_Sec23-bd"/>
</dbReference>
<dbReference type="PANTHER" id="PTHR13923:SF11">
    <property type="entry name" value="SECRETORY 31, ISOFORM D"/>
    <property type="match status" value="1"/>
</dbReference>
<evidence type="ECO:0000256" key="5">
    <source>
        <dbReference type="ARBA" id="ARBA00022574"/>
    </source>
</evidence>
<keyword evidence="4" id="KW-0813">Transport</keyword>
<gene>
    <name evidence="15" type="ORF">NCGR_LOCUS10998</name>
</gene>
<evidence type="ECO:0000313" key="15">
    <source>
        <dbReference type="EMBL" id="CAD6216839.1"/>
    </source>
</evidence>
<dbReference type="AlphaFoldDB" id="A0A811N504"/>
<dbReference type="InterPro" id="IPR040251">
    <property type="entry name" value="SEC31-like"/>
</dbReference>
<evidence type="ECO:0000259" key="14">
    <source>
        <dbReference type="Pfam" id="PF12931"/>
    </source>
</evidence>
<dbReference type="EMBL" id="CAJGYO010000003">
    <property type="protein sequence ID" value="CAD6216839.1"/>
    <property type="molecule type" value="Genomic_DNA"/>
</dbReference>
<feature type="repeat" description="WD" evidence="12">
    <location>
        <begin position="261"/>
        <end position="303"/>
    </location>
</feature>
<keyword evidence="9" id="KW-0653">Protein transport</keyword>
<comment type="caution">
    <text evidence="15">The sequence shown here is derived from an EMBL/GenBank/DDBJ whole genome shotgun (WGS) entry which is preliminary data.</text>
</comment>
<feature type="compositionally biased region" description="Polar residues" evidence="13">
    <location>
        <begin position="792"/>
        <end position="804"/>
    </location>
</feature>
<evidence type="ECO:0000313" key="16">
    <source>
        <dbReference type="Proteomes" id="UP000604825"/>
    </source>
</evidence>
<name>A0A811N504_9POAL</name>
<dbReference type="GO" id="GO:0015031">
    <property type="term" value="P:protein transport"/>
    <property type="evidence" value="ECO:0007669"/>
    <property type="project" value="UniProtKB-KW"/>
</dbReference>
<dbReference type="FunFam" id="1.25.40.1030:FF:000004">
    <property type="entry name" value="Protein transport protein SEC31 homolog B"/>
    <property type="match status" value="1"/>
</dbReference>
<keyword evidence="5 12" id="KW-0853">WD repeat</keyword>
<feature type="compositionally biased region" description="Low complexity" evidence="13">
    <location>
        <begin position="779"/>
        <end position="791"/>
    </location>
</feature>
<evidence type="ECO:0000256" key="8">
    <source>
        <dbReference type="ARBA" id="ARBA00022892"/>
    </source>
</evidence>
<feature type="domain" description="Sec16 Sec23-binding" evidence="14">
    <location>
        <begin position="556"/>
        <end position="751"/>
    </location>
</feature>
<protein>
    <recommendedName>
        <fullName evidence="14">Sec16 Sec23-binding domain-containing protein</fullName>
    </recommendedName>
</protein>
<dbReference type="PROSITE" id="PS50082">
    <property type="entry name" value="WD_REPEATS_2"/>
    <property type="match status" value="3"/>
</dbReference>
<evidence type="ECO:0000256" key="10">
    <source>
        <dbReference type="ARBA" id="ARBA00023034"/>
    </source>
</evidence>
<comment type="function">
    <text evidence="11">Required for protein transport from the endoplasmic reticulum to the Golgi apparatus.</text>
</comment>
<evidence type="ECO:0000256" key="13">
    <source>
        <dbReference type="SAM" id="MobiDB-lite"/>
    </source>
</evidence>
<dbReference type="Gene3D" id="2.130.10.10">
    <property type="entry name" value="YVTN repeat-like/Quinoprotein amine dehydrogenase"/>
    <property type="match status" value="1"/>
</dbReference>
<evidence type="ECO:0000256" key="4">
    <source>
        <dbReference type="ARBA" id="ARBA00022448"/>
    </source>
</evidence>
<evidence type="ECO:0000256" key="9">
    <source>
        <dbReference type="ARBA" id="ARBA00022927"/>
    </source>
</evidence>
<keyword evidence="16" id="KW-1185">Reference proteome</keyword>
<evidence type="ECO:0000256" key="12">
    <source>
        <dbReference type="PROSITE-ProRule" id="PRU00221"/>
    </source>
</evidence>
<evidence type="ECO:0000256" key="11">
    <source>
        <dbReference type="ARBA" id="ARBA00060100"/>
    </source>
</evidence>